<evidence type="ECO:0000256" key="1">
    <source>
        <dbReference type="ARBA" id="ARBA00010617"/>
    </source>
</evidence>
<dbReference type="InterPro" id="IPR036396">
    <property type="entry name" value="Cyt_P450_sf"/>
</dbReference>
<keyword evidence="3 5" id="KW-0408">Iron</keyword>
<dbReference type="PROSITE" id="PS00086">
    <property type="entry name" value="CYTOCHROME_P450"/>
    <property type="match status" value="1"/>
</dbReference>
<evidence type="ECO:0000313" key="7">
    <source>
        <dbReference type="Proteomes" id="UP000095282"/>
    </source>
</evidence>
<dbReference type="PANTHER" id="PTHR24300">
    <property type="entry name" value="CYTOCHROME P450 508A4-RELATED"/>
    <property type="match status" value="1"/>
</dbReference>
<dbReference type="GO" id="GO:0006082">
    <property type="term" value="P:organic acid metabolic process"/>
    <property type="evidence" value="ECO:0007669"/>
    <property type="project" value="TreeGrafter"/>
</dbReference>
<proteinExistence type="inferred from homology"/>
<organism evidence="7 8">
    <name type="scientific">Caenorhabditis tropicalis</name>
    <dbReference type="NCBI Taxonomy" id="1561998"/>
    <lineage>
        <taxon>Eukaryota</taxon>
        <taxon>Metazoa</taxon>
        <taxon>Ecdysozoa</taxon>
        <taxon>Nematoda</taxon>
        <taxon>Chromadorea</taxon>
        <taxon>Rhabditida</taxon>
        <taxon>Rhabditina</taxon>
        <taxon>Rhabditomorpha</taxon>
        <taxon>Rhabditoidea</taxon>
        <taxon>Rhabditidae</taxon>
        <taxon>Peloderinae</taxon>
        <taxon>Caenorhabditis</taxon>
    </lineage>
</organism>
<dbReference type="SUPFAM" id="SSF48264">
    <property type="entry name" value="Cytochrome P450"/>
    <property type="match status" value="1"/>
</dbReference>
<dbReference type="eggNOG" id="KOG0156">
    <property type="taxonomic scope" value="Eukaryota"/>
</dbReference>
<dbReference type="Proteomes" id="UP000095282">
    <property type="component" value="Unplaced"/>
</dbReference>
<reference evidence="8" key="1">
    <citation type="submission" date="2016-11" db="UniProtKB">
        <authorList>
            <consortium name="WormBaseParasite"/>
        </authorList>
    </citation>
    <scope>IDENTIFICATION</scope>
</reference>
<protein>
    <submittedName>
        <fullName evidence="8">Cytochrome P450</fullName>
    </submittedName>
</protein>
<dbReference type="InterPro" id="IPR001128">
    <property type="entry name" value="Cyt_P450"/>
</dbReference>
<evidence type="ECO:0000256" key="5">
    <source>
        <dbReference type="PIRSR" id="PIRSR602401-1"/>
    </source>
</evidence>
<dbReference type="Gene3D" id="1.10.630.10">
    <property type="entry name" value="Cytochrome P450"/>
    <property type="match status" value="2"/>
</dbReference>
<comment type="similarity">
    <text evidence="1 6">Belongs to the cytochrome P450 family.</text>
</comment>
<evidence type="ECO:0000256" key="2">
    <source>
        <dbReference type="ARBA" id="ARBA00022723"/>
    </source>
</evidence>
<dbReference type="InterPro" id="IPR002401">
    <property type="entry name" value="Cyt_P450_E_grp-I"/>
</dbReference>
<dbReference type="PRINTS" id="PR00463">
    <property type="entry name" value="EP450I"/>
</dbReference>
<dbReference type="GO" id="GO:0005506">
    <property type="term" value="F:iron ion binding"/>
    <property type="evidence" value="ECO:0007669"/>
    <property type="project" value="InterPro"/>
</dbReference>
<evidence type="ECO:0000313" key="8">
    <source>
        <dbReference type="WBParaSite" id="Csp11.Scaffold629.g12877.t1"/>
    </source>
</evidence>
<dbReference type="GO" id="GO:0016712">
    <property type="term" value="F:oxidoreductase activity, acting on paired donors, with incorporation or reduction of molecular oxygen, reduced flavin or flavoprotein as one donor, and incorporation of one atom of oxygen"/>
    <property type="evidence" value="ECO:0007669"/>
    <property type="project" value="TreeGrafter"/>
</dbReference>
<dbReference type="GO" id="GO:0020037">
    <property type="term" value="F:heme binding"/>
    <property type="evidence" value="ECO:0007669"/>
    <property type="project" value="InterPro"/>
</dbReference>
<evidence type="ECO:0000256" key="6">
    <source>
        <dbReference type="RuleBase" id="RU000461"/>
    </source>
</evidence>
<dbReference type="Pfam" id="PF00067">
    <property type="entry name" value="p450"/>
    <property type="match status" value="2"/>
</dbReference>
<dbReference type="STRING" id="1561998.A0A1I7TXU4"/>
<dbReference type="GO" id="GO:0006805">
    <property type="term" value="P:xenobiotic metabolic process"/>
    <property type="evidence" value="ECO:0007669"/>
    <property type="project" value="TreeGrafter"/>
</dbReference>
<accession>A0A1I7TXU4</accession>
<feature type="binding site" description="axial binding residue" evidence="5">
    <location>
        <position position="368"/>
    </location>
    <ligand>
        <name>heme</name>
        <dbReference type="ChEBI" id="CHEBI:30413"/>
    </ligand>
    <ligandPart>
        <name>Fe</name>
        <dbReference type="ChEBI" id="CHEBI:18248"/>
    </ligandPart>
</feature>
<keyword evidence="5 6" id="KW-0349">Heme</keyword>
<evidence type="ECO:0000256" key="4">
    <source>
        <dbReference type="ARBA" id="ARBA00023033"/>
    </source>
</evidence>
<comment type="cofactor">
    <cofactor evidence="5">
        <name>heme</name>
        <dbReference type="ChEBI" id="CHEBI:30413"/>
    </cofactor>
</comment>
<dbReference type="GO" id="GO:0005737">
    <property type="term" value="C:cytoplasm"/>
    <property type="evidence" value="ECO:0007669"/>
    <property type="project" value="TreeGrafter"/>
</dbReference>
<dbReference type="AlphaFoldDB" id="A0A1I7TXU4"/>
<keyword evidence="4 6" id="KW-0503">Monooxygenase</keyword>
<dbReference type="InterPro" id="IPR050182">
    <property type="entry name" value="Cytochrome_P450_fam2"/>
</dbReference>
<keyword evidence="2 5" id="KW-0479">Metal-binding</keyword>
<dbReference type="WBParaSite" id="Csp11.Scaffold629.g12877.t1">
    <property type="protein sequence ID" value="Csp11.Scaffold629.g12877.t1"/>
    <property type="gene ID" value="Csp11.Scaffold629.g12877"/>
</dbReference>
<name>A0A1I7TXU4_9PELO</name>
<keyword evidence="7" id="KW-1185">Reference proteome</keyword>
<evidence type="ECO:0000256" key="3">
    <source>
        <dbReference type="ARBA" id="ARBA00023004"/>
    </source>
</evidence>
<sequence length="424" mass="47957">MLIILILIAFLTFSTVNLWRYRNRLPKGPIPLPFIGNFHQIGYYSWKNGGVVAGFQEFKKQYGKVFTLWMGPIPTVSIADYDIAYETHVKRANIFGHRYSKGGMNYLREGRGIIASNGDLLDDFKKSNWKNGGIEVHAVTCFDYLVGSIINQLLVSKRFIYGDPVFEKLKANLLMTIESLSLVDAFAPLWLLKSDLMKWRTKTTLAPFDFIFSVVEDIVNKRLASIKSGEHVIGEEGDDFVDAFLLKLQTNERDGIESSLDLESLKIDLYDLWLAGQETTSTTLTWACACLLNHPEVITKTREELIEITGGNTNVSLTDRPKTSYLNAVINVDEDLFKNNSEFCPERFLENSGLEKKLIPFGIGKRACLGESLARAELYLILGNLIMEYDLEPIGKTPEIKTTTLLAVMRRPPAFDIRFVPVDI</sequence>
<keyword evidence="6" id="KW-0560">Oxidoreductase</keyword>
<dbReference type="InterPro" id="IPR017972">
    <property type="entry name" value="Cyt_P450_CS"/>
</dbReference>
<dbReference type="PANTHER" id="PTHR24300:SF122">
    <property type="entry name" value="CYTOCHROME P450 FAMILY"/>
    <property type="match status" value="1"/>
</dbReference>
<dbReference type="PRINTS" id="PR00385">
    <property type="entry name" value="P450"/>
</dbReference>